<evidence type="ECO:0000313" key="1">
    <source>
        <dbReference type="EMBL" id="MBI5078746.1"/>
    </source>
</evidence>
<organism evidence="1 2">
    <name type="scientific">Candidatus Saganbacteria bacterium</name>
    <dbReference type="NCBI Taxonomy" id="2575572"/>
    <lineage>
        <taxon>Bacteria</taxon>
        <taxon>Bacillati</taxon>
        <taxon>Saganbacteria</taxon>
    </lineage>
</organism>
<gene>
    <name evidence="1" type="ORF">HZB08_01845</name>
</gene>
<dbReference type="Proteomes" id="UP000808761">
    <property type="component" value="Unassembled WGS sequence"/>
</dbReference>
<accession>A0A9D6UP33</accession>
<name>A0A9D6UP33_UNCSA</name>
<comment type="caution">
    <text evidence="1">The sequence shown here is derived from an EMBL/GenBank/DDBJ whole genome shotgun (WGS) entry which is preliminary data.</text>
</comment>
<protein>
    <submittedName>
        <fullName evidence="1">Uncharacterized protein</fullName>
    </submittedName>
</protein>
<dbReference type="EMBL" id="JACRKR010000093">
    <property type="protein sequence ID" value="MBI5078746.1"/>
    <property type="molecule type" value="Genomic_DNA"/>
</dbReference>
<evidence type="ECO:0000313" key="2">
    <source>
        <dbReference type="Proteomes" id="UP000808761"/>
    </source>
</evidence>
<dbReference type="AlphaFoldDB" id="A0A9D6UP33"/>
<reference evidence="1" key="1">
    <citation type="submission" date="2020-07" db="EMBL/GenBank/DDBJ databases">
        <title>Huge and variable diversity of episymbiotic CPR bacteria and DPANN archaea in groundwater ecosystems.</title>
        <authorList>
            <person name="He C.Y."/>
            <person name="Keren R."/>
            <person name="Whittaker M."/>
            <person name="Farag I.F."/>
            <person name="Doudna J."/>
            <person name="Cate J.H.D."/>
            <person name="Banfield J.F."/>
        </authorList>
    </citation>
    <scope>NUCLEOTIDE SEQUENCE</scope>
    <source>
        <strain evidence="1">NC_groundwater_1860_Pr3_B-0.1um_51_7</strain>
    </source>
</reference>
<sequence>MNAAVSNLKVFEENLTAAIDPALSAKGMAERIVTAALEAEFGKAFTLSPGFAKIVGTLAEVVVTNPELRRQALAVASVYIKKNRDRQKS</sequence>
<proteinExistence type="predicted"/>